<name>A0A512HQ82_9HYPH</name>
<sequence length="54" mass="6060">MTIEHHIEELRAELKNACDAVERRKIQTELDLAQAELAIITAEQDGSVDAEPPF</sequence>
<dbReference type="AlphaFoldDB" id="A0A512HQ82"/>
<feature type="coiled-coil region" evidence="1">
    <location>
        <begin position="7"/>
        <end position="43"/>
    </location>
</feature>
<evidence type="ECO:0000256" key="1">
    <source>
        <dbReference type="SAM" id="Coils"/>
    </source>
</evidence>
<comment type="caution">
    <text evidence="2">The sequence shown here is derived from an EMBL/GenBank/DDBJ whole genome shotgun (WGS) entry which is preliminary data.</text>
</comment>
<dbReference type="EMBL" id="BJZP01000056">
    <property type="protein sequence ID" value="GEO87579.1"/>
    <property type="molecule type" value="Genomic_DNA"/>
</dbReference>
<evidence type="ECO:0000313" key="3">
    <source>
        <dbReference type="Proteomes" id="UP000321717"/>
    </source>
</evidence>
<evidence type="ECO:0000313" key="2">
    <source>
        <dbReference type="EMBL" id="GEO87579.1"/>
    </source>
</evidence>
<protein>
    <submittedName>
        <fullName evidence="2">Uncharacterized protein</fullName>
    </submittedName>
</protein>
<dbReference type="RefSeq" id="WP_170253617.1">
    <property type="nucleotide sequence ID" value="NZ_BJZP01000056.1"/>
</dbReference>
<proteinExistence type="predicted"/>
<accession>A0A512HQ82</accession>
<keyword evidence="1" id="KW-0175">Coiled coil</keyword>
<reference evidence="2 3" key="1">
    <citation type="submission" date="2019-07" db="EMBL/GenBank/DDBJ databases">
        <title>Whole genome shotgun sequence of Rhizobium naphthalenivorans NBRC 107585.</title>
        <authorList>
            <person name="Hosoyama A."/>
            <person name="Uohara A."/>
            <person name="Ohji S."/>
            <person name="Ichikawa N."/>
        </authorList>
    </citation>
    <scope>NUCLEOTIDE SEQUENCE [LARGE SCALE GENOMIC DNA]</scope>
    <source>
        <strain evidence="2 3">NBRC 107585</strain>
    </source>
</reference>
<keyword evidence="3" id="KW-1185">Reference proteome</keyword>
<gene>
    <name evidence="2" type="ORF">RNA01_45110</name>
</gene>
<dbReference type="Proteomes" id="UP000321717">
    <property type="component" value="Unassembled WGS sequence"/>
</dbReference>
<organism evidence="2 3">
    <name type="scientific">Ciceribacter naphthalenivorans</name>
    <dbReference type="NCBI Taxonomy" id="1118451"/>
    <lineage>
        <taxon>Bacteria</taxon>
        <taxon>Pseudomonadati</taxon>
        <taxon>Pseudomonadota</taxon>
        <taxon>Alphaproteobacteria</taxon>
        <taxon>Hyphomicrobiales</taxon>
        <taxon>Rhizobiaceae</taxon>
        <taxon>Ciceribacter</taxon>
    </lineage>
</organism>